<dbReference type="PANTHER" id="PTHR30121:SF6">
    <property type="entry name" value="SLR6007 PROTEIN"/>
    <property type="match status" value="1"/>
</dbReference>
<dbReference type="PANTHER" id="PTHR30121">
    <property type="entry name" value="UNCHARACTERIZED PROTEIN YJGR-RELATED"/>
    <property type="match status" value="1"/>
</dbReference>
<feature type="domain" description="TraG P-loop" evidence="2">
    <location>
        <begin position="426"/>
        <end position="557"/>
    </location>
</feature>
<dbReference type="InterPro" id="IPR043964">
    <property type="entry name" value="P-loop_TraG"/>
</dbReference>
<dbReference type="STRING" id="1798401.A2363_00355"/>
<dbReference type="Proteomes" id="UP000176186">
    <property type="component" value="Unassembled WGS sequence"/>
</dbReference>
<feature type="compositionally biased region" description="Basic and acidic residues" evidence="1">
    <location>
        <begin position="590"/>
        <end position="608"/>
    </location>
</feature>
<proteinExistence type="predicted"/>
<dbReference type="NCBIfam" id="NF045971">
    <property type="entry name" value="conju_CD1110"/>
    <property type="match status" value="1"/>
</dbReference>
<dbReference type="CDD" id="cd01127">
    <property type="entry name" value="TrwB_TraG_TraD_VirD4"/>
    <property type="match status" value="1"/>
</dbReference>
<dbReference type="InterPro" id="IPR027417">
    <property type="entry name" value="P-loop_NTPase"/>
</dbReference>
<protein>
    <recommendedName>
        <fullName evidence="2">TraG P-loop domain-containing protein</fullName>
    </recommendedName>
</protein>
<evidence type="ECO:0000313" key="4">
    <source>
        <dbReference type="Proteomes" id="UP000176186"/>
    </source>
</evidence>
<sequence length="646" mass="72603">MDISSTIKHMFIPQTGTNPETGVRAGSAGPMTLQDVIAPPAIDVDFDMIKIGDRWFRTLFVAGYPRYVSANWLEPLISFNHTLDISMYVFPTKSEEVLENLKRRVGEMEATIQSDLKRGRVIEPSVQVALEDALALQQELAKGAQRFFQFGLYITIPAKTIEDLNKATKGVEATLASLLIITKRAILQTEEGFKTTLPMGQDRLIIMRNMDTTSLATTFPFTTSELTANEGILYGINEHNDSLVIFDRFTLENANSVVFGKSGSGKSYMIKLEIMRSLMFNTEVIVIDPENEYEALTRAMGGEYIRFHFGATTKINPFDLAALHHVGSEESELNQKVLSLHGFFRVVMGKLTPTEDALLDRALILAYKQKGITPDPATQHREPPLMEDLYKVLIGMEEALARGLADRIEKFVKGSMVGIFDQQTNVEIRNQLTVFSIRDLEEEIRPIAMYLILDFIWTKVRREPKRRLLIVDEAWYMMKYPDSGNFLNAMAKRARKYYLGLTTITQDVEDFLSVDLGKAIIQNSSLQILLKQSSAAIDKVAQVFYLSEGEQHLLLSSDIGEGLFFAGPAHAAIRVISSPEEHALATTKPQDLEKQKAQGEQDERKTQESKAPAANMPTVQPPMPQTKMVIEEDKSSRPKYQVETVK</sequence>
<dbReference type="AlphaFoldDB" id="A0A1F6BD50"/>
<feature type="domain" description="TraG P-loop" evidence="2">
    <location>
        <begin position="250"/>
        <end position="336"/>
    </location>
</feature>
<dbReference type="Gene3D" id="1.10.8.730">
    <property type="match status" value="1"/>
</dbReference>
<dbReference type="Pfam" id="PF19044">
    <property type="entry name" value="P-loop_TraG"/>
    <property type="match status" value="2"/>
</dbReference>
<evidence type="ECO:0000313" key="3">
    <source>
        <dbReference type="EMBL" id="OGG34876.1"/>
    </source>
</evidence>
<organism evidence="3 4">
    <name type="scientific">Candidatus Gottesmanbacteria bacterium RIFOXYB1_FULL_47_11</name>
    <dbReference type="NCBI Taxonomy" id="1798401"/>
    <lineage>
        <taxon>Bacteria</taxon>
        <taxon>Candidatus Gottesmaniibacteriota</taxon>
    </lineage>
</organism>
<evidence type="ECO:0000259" key="2">
    <source>
        <dbReference type="Pfam" id="PF19044"/>
    </source>
</evidence>
<dbReference type="InterPro" id="IPR051162">
    <property type="entry name" value="T4SS_component"/>
</dbReference>
<feature type="region of interest" description="Disordered" evidence="1">
    <location>
        <begin position="582"/>
        <end position="646"/>
    </location>
</feature>
<name>A0A1F6BD50_9BACT</name>
<dbReference type="SUPFAM" id="SSF52540">
    <property type="entry name" value="P-loop containing nucleoside triphosphate hydrolases"/>
    <property type="match status" value="1"/>
</dbReference>
<gene>
    <name evidence="3" type="ORF">A2363_00355</name>
</gene>
<accession>A0A1F6BD50</accession>
<dbReference type="EMBL" id="MFKE01000020">
    <property type="protein sequence ID" value="OGG34876.1"/>
    <property type="molecule type" value="Genomic_DNA"/>
</dbReference>
<comment type="caution">
    <text evidence="3">The sequence shown here is derived from an EMBL/GenBank/DDBJ whole genome shotgun (WGS) entry which is preliminary data.</text>
</comment>
<evidence type="ECO:0000256" key="1">
    <source>
        <dbReference type="SAM" id="MobiDB-lite"/>
    </source>
</evidence>
<reference evidence="3 4" key="1">
    <citation type="journal article" date="2016" name="Nat. Commun.">
        <title>Thousands of microbial genomes shed light on interconnected biogeochemical processes in an aquifer system.</title>
        <authorList>
            <person name="Anantharaman K."/>
            <person name="Brown C.T."/>
            <person name="Hug L.A."/>
            <person name="Sharon I."/>
            <person name="Castelle C.J."/>
            <person name="Probst A.J."/>
            <person name="Thomas B.C."/>
            <person name="Singh A."/>
            <person name="Wilkins M.J."/>
            <person name="Karaoz U."/>
            <person name="Brodie E.L."/>
            <person name="Williams K.H."/>
            <person name="Hubbard S.S."/>
            <person name="Banfield J.F."/>
        </authorList>
    </citation>
    <scope>NUCLEOTIDE SEQUENCE [LARGE SCALE GENOMIC DNA]</scope>
</reference>
<dbReference type="Gene3D" id="3.40.50.300">
    <property type="entry name" value="P-loop containing nucleotide triphosphate hydrolases"/>
    <property type="match status" value="1"/>
</dbReference>